<evidence type="ECO:0000313" key="2">
    <source>
        <dbReference type="Proteomes" id="UP000015102"/>
    </source>
</evidence>
<dbReference type="SUPFAM" id="SSF56219">
    <property type="entry name" value="DNase I-like"/>
    <property type="match status" value="1"/>
</dbReference>
<dbReference type="EnsemblMetazoa" id="MESCA005149-RA">
    <property type="protein sequence ID" value="MESCA005149-PA"/>
    <property type="gene ID" value="MESCA005149"/>
</dbReference>
<organism evidence="1 2">
    <name type="scientific">Megaselia scalaris</name>
    <name type="common">Humpbacked fly</name>
    <name type="synonym">Phora scalaris</name>
    <dbReference type="NCBI Taxonomy" id="36166"/>
    <lineage>
        <taxon>Eukaryota</taxon>
        <taxon>Metazoa</taxon>
        <taxon>Ecdysozoa</taxon>
        <taxon>Arthropoda</taxon>
        <taxon>Hexapoda</taxon>
        <taxon>Insecta</taxon>
        <taxon>Pterygota</taxon>
        <taxon>Neoptera</taxon>
        <taxon>Endopterygota</taxon>
        <taxon>Diptera</taxon>
        <taxon>Brachycera</taxon>
        <taxon>Muscomorpha</taxon>
        <taxon>Platypezoidea</taxon>
        <taxon>Phoridae</taxon>
        <taxon>Megaseliini</taxon>
        <taxon>Megaselia</taxon>
    </lineage>
</organism>
<evidence type="ECO:0000313" key="1">
    <source>
        <dbReference type="EnsemblMetazoa" id="MESCA005149-PA"/>
    </source>
</evidence>
<dbReference type="HOGENOM" id="CLU_2657299_0_0_1"/>
<accession>T1GNJ5</accession>
<dbReference type="Gene3D" id="3.60.10.10">
    <property type="entry name" value="Endonuclease/exonuclease/phosphatase"/>
    <property type="match status" value="1"/>
</dbReference>
<dbReference type="EMBL" id="CAQQ02072724">
    <property type="status" value="NOT_ANNOTATED_CDS"/>
    <property type="molecule type" value="Genomic_DNA"/>
</dbReference>
<dbReference type="EMBL" id="CAQQ02072723">
    <property type="status" value="NOT_ANNOTATED_CDS"/>
    <property type="molecule type" value="Genomic_DNA"/>
</dbReference>
<name>T1GNJ5_MEGSC</name>
<evidence type="ECO:0008006" key="3">
    <source>
        <dbReference type="Google" id="ProtNLM"/>
    </source>
</evidence>
<proteinExistence type="predicted"/>
<protein>
    <recommendedName>
        <fullName evidence="3">Endonuclease/exonuclease/phosphatase domain-containing protein</fullName>
    </recommendedName>
</protein>
<sequence length="76" mass="8802">MEFYIFLVFDFNLTFIRGNRYILGGIFNAKHTDWGSEISLTRGKELRQAIRGLGCNFHSSGNSISDFRHKQNTRSN</sequence>
<dbReference type="AlphaFoldDB" id="T1GNJ5"/>
<dbReference type="InterPro" id="IPR036691">
    <property type="entry name" value="Endo/exonu/phosph_ase_sf"/>
</dbReference>
<reference evidence="1" key="2">
    <citation type="submission" date="2015-06" db="UniProtKB">
        <authorList>
            <consortium name="EnsemblMetazoa"/>
        </authorList>
    </citation>
    <scope>IDENTIFICATION</scope>
</reference>
<dbReference type="Proteomes" id="UP000015102">
    <property type="component" value="Unassembled WGS sequence"/>
</dbReference>
<reference evidence="2" key="1">
    <citation type="submission" date="2013-02" db="EMBL/GenBank/DDBJ databases">
        <authorList>
            <person name="Hughes D."/>
        </authorList>
    </citation>
    <scope>NUCLEOTIDE SEQUENCE</scope>
    <source>
        <strain>Durham</strain>
        <strain evidence="2">NC isolate 2 -- Noor lab</strain>
    </source>
</reference>
<keyword evidence="2" id="KW-1185">Reference proteome</keyword>